<keyword evidence="2" id="KW-0325">Glycoprotein</keyword>
<dbReference type="OrthoDB" id="69496at2759"/>
<feature type="domain" description="Saposin B-type" evidence="3">
    <location>
        <begin position="2371"/>
        <end position="2452"/>
    </location>
</feature>
<name>A0A9N9QG14_9CUCU</name>
<organism evidence="4 5">
    <name type="scientific">Ceutorhynchus assimilis</name>
    <name type="common">cabbage seed weevil</name>
    <dbReference type="NCBI Taxonomy" id="467358"/>
    <lineage>
        <taxon>Eukaryota</taxon>
        <taxon>Metazoa</taxon>
        <taxon>Ecdysozoa</taxon>
        <taxon>Arthropoda</taxon>
        <taxon>Hexapoda</taxon>
        <taxon>Insecta</taxon>
        <taxon>Pterygota</taxon>
        <taxon>Neoptera</taxon>
        <taxon>Endopterygota</taxon>
        <taxon>Coleoptera</taxon>
        <taxon>Polyphaga</taxon>
        <taxon>Cucujiformia</taxon>
        <taxon>Curculionidae</taxon>
        <taxon>Ceutorhynchinae</taxon>
        <taxon>Ceutorhynchus</taxon>
    </lineage>
</organism>
<dbReference type="Pfam" id="PF05184">
    <property type="entry name" value="SapB_1"/>
    <property type="match status" value="6"/>
</dbReference>
<dbReference type="GO" id="GO:0006629">
    <property type="term" value="P:lipid metabolic process"/>
    <property type="evidence" value="ECO:0007669"/>
    <property type="project" value="InterPro"/>
</dbReference>
<keyword evidence="1" id="KW-1015">Disulfide bond</keyword>
<accession>A0A9N9QG14</accession>
<sequence>MKEIDDKLKDKSTDDQIKDLVHGICNALPGTIKDSCNKFVNQYADVIIVLLEETMEPKSICTYLKMCDPQNHPLGLVQEEVTKCGICRNAADVMQKILKNPKIDQSVEHIFEKTCRGLPSDMKKTCMHSFFKNGELDFTNVATAVSLMNDKEIVNHQITNYIECAVCKIICKITRYMCGSNFNREAVEFVLHQVCNLIAGPFRSTCEILIHQSINQIADLIIIFTDDDVVCKLVNFCPADGAIIKGIELESANVQRKFDCPICKAVVSGIKALVKSDFSQNKIKDALTKVCSKLHKFGSKCQHFVDAYAGKLVEMLTNAATRGKVCKLLKLCPAHDSLAEEEGIFVEDVEITQELTFDFEVADNTRPNDVKIGECLLCRGIVKAVKEIDQVKRALSKACSKVHSNHCQSFVNKHFNQLVDLISNGSKRGKVCKLIMVCSTRVDLENNTQNELASGESFIPEPENIELGPIEVEMDNVPQITLVDFDFSNFDTVDKKKIDCTICKAVVSGIKALVKSDFSQNKIKDALTKVCSKLHKFGSKCQHFIDAYAGKLVELLTNAATRGKVCRLIKLCAVDVSDEPNGVEKGFAEDDMEHVPQITEEEAQDSEVVDNEIIIPEPNNDQVKRALSKACSKVHSNHCQSFVNKHFNQLVDLISNGSKRGKVCKLIMVCSTGVDLENNGQNELASGESFIPEPENIELGPIEVEMDDVPQITLVDFDFSNFDTVDKKKIDCTICKAVVSGIKALVKSDFSQNKIRDALTKVCSKLHKFGSKCQHFVDAYAGKLVELLTNAATRGKVCRLIKLCAVDVTDEPNDVEKGFAEDDMEHVPQITEEEAQDSEVVDNEIIIPEPNNDQVKRALSKACSKVHSNHCQSFVNKHFNQLVDLISNGSKRGKVCKLIMVCSSGVDLENSPLYGQSLSAQDEPDTVEIDFVEIGVDDAPLVDFEFSNFETIDKKKIDCTICKAVVSGIKALVKSDFSQNKIRDALTKVCSKLHKFGSKCQHFVDAYAGKLVELLTNAATRGKVCRLIKLCAVDVTDESSFIPESNSVEKRFAEDDMEHVPQITGEEARDSEVVDNEIIIPEPNNDQVKRALSKACSKVHSNHCQSFVNKHFNQLVDLISNGSKRGKVCKLIMVCSSGVDLENSPLYGQSLSAQDEPDTVEIDFVEIGVDDAPLVDFEFSNFETIDKKKIDCTICKAVVSGIKALVNSDFSQNKIRDALTKVCSKLHKFGSKCQHFVDAYAGKLVELLTNAATRGKVCRLIKLCAVDVTDESSFIPESNSVEKRFAEDDMEHVPQITGEEARNSEVADNKIPIPAPNDVKIGECLLCRGIVKAVKEIVKHSFTKDQVKRALSKACSKVHSNHCQSFVNKHFIQLVDLISNGSKRGKVCKLIMVCSTEVDLENSPLYEANYESLIRDPNSVEIGSVEVDSELVNFDFSNFETVDKKKFDCSICKAVVSGIKALVKSDFSQNKIKDALTKVCSKYHTFGANKCQQFVHAYSGKLVELLTNAATRGKVCKLLKLCPTHDSLAEEKEIFVDLEMGIAEDDNMGSNSQIIQGLTFDFEVADNRININDVKIGECLLCRGIVKAVKEIVKHSFTKDQVKRALSKACSKVHSNHCQSFVNKHFNQLVDLISDGSKRGKVCKLILVCSTGVDLENNAQNELANDISEPDNTEIDSFETDMENFPQITLEQLLDFFGTVDKKKIDCTICKAVVSGIKALVKSDFSQNKIKDALTKVCSKLHKFGSKCQHFVDAYAGKLVELLTNSATRGKVCRLLKLCAVDDITDEIHFIPELYSMEKGLLVEDDMESNSPITLEPTFDFDNGSITSYDECLACRSAVTGAVYIIGKDFTKDKVRHVLLGMKEICEVYKKTDFGCSRFLSLINKYLDKLVDLIANDKTRLDTCMILKWCRFRDNYGNFENFDLQQIFLDNLWHQNYYGLEKDDECLICKNIIHAILQYVRRDVTKENIQHIINAFEHICKANKEISPYCPTLLKIVEKYSNKLAGLIVNKTTRNKVCEIFKLCQKSTLEPPNVETRLSTRKDKVCNVCEIIVFTVIKLTKHDPTNKTKIEDALEIFENYCQIRNEDPACPTYLDILKNYSDKMVILIQDIKTQRKTCNILKLCPGNQMIEYPHPIKENAIDDAELESYIFEDNGFEKNHDECFICRATVCGIVQIVKQDFTKDKIRHILTSLKHLCEKREKNVPDCRKYLNLLRKHYDKFVDLIADEKTRFKACSILKICPTTTEDGLLNFSDQDLQQSILVNLMEQQQSFEKDYGVSPCQPCQFAISILKSFALNPRVVALVHEQLTKLCNLMFVSPQLRNICHNQINWYWASLLNLIRTLQENQICHIVKLCNTPHEELMDYDVAKVGTSMCNICQMSLSLIKSLAQNNHFARLIHDTLNNSCNLLVSPYLISMCHSEIRTHWLTWLGTLEHFQEAQVCQTIEMCHARQIYDDNNNASDRCEACKGISHLVKFIFKIPNFKTRVHAGINKICDILPLEFGSICHAEVNINWQKWMTLLQTIPDGKLCHKVNMCP</sequence>
<feature type="domain" description="Saposin B-type" evidence="3">
    <location>
        <begin position="955"/>
        <end position="1035"/>
    </location>
</feature>
<feature type="domain" description="Saposin B-type" evidence="3">
    <location>
        <begin position="1320"/>
        <end position="1398"/>
    </location>
</feature>
<feature type="domain" description="Saposin B-type" evidence="3">
    <location>
        <begin position="256"/>
        <end position="336"/>
    </location>
</feature>
<feature type="domain" description="Saposin B-type" evidence="3">
    <location>
        <begin position="2042"/>
        <end position="2128"/>
    </location>
</feature>
<feature type="domain" description="Saposin B-type" evidence="3">
    <location>
        <begin position="1188"/>
        <end position="1268"/>
    </location>
</feature>
<feature type="domain" description="Saposin B-type" evidence="3">
    <location>
        <begin position="496"/>
        <end position="576"/>
    </location>
</feature>
<feature type="domain" description="Saposin B-type" evidence="3">
    <location>
        <begin position="1828"/>
        <end position="1914"/>
    </location>
</feature>
<dbReference type="InterPro" id="IPR007856">
    <property type="entry name" value="SapB_1"/>
</dbReference>
<feature type="domain" description="Saposin B-type" evidence="3">
    <location>
        <begin position="371"/>
        <end position="442"/>
    </location>
</feature>
<dbReference type="InterPro" id="IPR008138">
    <property type="entry name" value="SapB_2"/>
</dbReference>
<keyword evidence="5" id="KW-1185">Reference proteome</keyword>
<evidence type="ECO:0000313" key="4">
    <source>
        <dbReference type="EMBL" id="CAG9768882.1"/>
    </source>
</evidence>
<reference evidence="4" key="1">
    <citation type="submission" date="2022-01" db="EMBL/GenBank/DDBJ databases">
        <authorList>
            <person name="King R."/>
        </authorList>
    </citation>
    <scope>NUCLEOTIDE SEQUENCE</scope>
</reference>
<feature type="domain" description="Saposin B-type" evidence="3">
    <location>
        <begin position="160"/>
        <end position="241"/>
    </location>
</feature>
<gene>
    <name evidence="4" type="ORF">CEUTPL_LOCUS9402</name>
</gene>
<proteinExistence type="predicted"/>
<evidence type="ECO:0000256" key="1">
    <source>
        <dbReference type="ARBA" id="ARBA00023157"/>
    </source>
</evidence>
<feature type="domain" description="Saposin B-type" evidence="3">
    <location>
        <begin position="1703"/>
        <end position="1783"/>
    </location>
</feature>
<feature type="domain" description="Saposin B-type" evidence="3">
    <location>
        <begin position="1575"/>
        <end position="1653"/>
    </location>
</feature>
<feature type="domain" description="Saposin B-type" evidence="3">
    <location>
        <begin position="1"/>
        <end position="71"/>
    </location>
</feature>
<dbReference type="SMART" id="SM00741">
    <property type="entry name" value="SapB"/>
    <property type="match status" value="22"/>
</dbReference>
<dbReference type="EMBL" id="OU892281">
    <property type="protein sequence ID" value="CAG9768882.1"/>
    <property type="molecule type" value="Genomic_DNA"/>
</dbReference>
<dbReference type="Gene3D" id="1.10.225.10">
    <property type="entry name" value="Saposin-like"/>
    <property type="match status" value="22"/>
</dbReference>
<evidence type="ECO:0000256" key="2">
    <source>
        <dbReference type="ARBA" id="ARBA00023180"/>
    </source>
</evidence>
<feature type="domain" description="Saposin B-type" evidence="3">
    <location>
        <begin position="728"/>
        <end position="808"/>
    </location>
</feature>
<feature type="domain" description="Saposin B-type" evidence="3">
    <location>
        <begin position="2460"/>
        <end position="2537"/>
    </location>
</feature>
<feature type="domain" description="Saposin B-type" evidence="3">
    <location>
        <begin position="2159"/>
        <end position="2245"/>
    </location>
</feature>
<evidence type="ECO:0000313" key="5">
    <source>
        <dbReference type="Proteomes" id="UP001152799"/>
    </source>
</evidence>
<dbReference type="PANTHER" id="PTHR11480">
    <property type="entry name" value="SAPOSIN-RELATED"/>
    <property type="match status" value="1"/>
</dbReference>
<feature type="domain" description="Saposin B-type" evidence="3">
    <location>
        <begin position="2277"/>
        <end position="2359"/>
    </location>
</feature>
<dbReference type="SUPFAM" id="SSF47862">
    <property type="entry name" value="Saposin"/>
    <property type="match status" value="21"/>
</dbReference>
<evidence type="ECO:0000259" key="3">
    <source>
        <dbReference type="PROSITE" id="PS50015"/>
    </source>
</evidence>
<dbReference type="InterPro" id="IPR008139">
    <property type="entry name" value="SaposinB_dom"/>
</dbReference>
<protein>
    <recommendedName>
        <fullName evidence="3">Saposin B-type domain-containing protein</fullName>
    </recommendedName>
</protein>
<feature type="domain" description="Saposin B-type" evidence="3">
    <location>
        <begin position="1942"/>
        <end position="2028"/>
    </location>
</feature>
<feature type="domain" description="Saposin B-type" evidence="3">
    <location>
        <begin position="1445"/>
        <end position="1526"/>
    </location>
</feature>
<dbReference type="InterPro" id="IPR011001">
    <property type="entry name" value="Saposin-like"/>
</dbReference>
<dbReference type="Proteomes" id="UP001152799">
    <property type="component" value="Chromosome 5"/>
</dbReference>
<dbReference type="InterPro" id="IPR051428">
    <property type="entry name" value="Sphingo_Act-Surfact_Prot"/>
</dbReference>
<dbReference type="PROSITE" id="PS50015">
    <property type="entry name" value="SAP_B"/>
    <property type="match status" value="19"/>
</dbReference>
<dbReference type="Pfam" id="PF03489">
    <property type="entry name" value="SapB_2"/>
    <property type="match status" value="1"/>
</dbReference>